<evidence type="ECO:0000259" key="4">
    <source>
        <dbReference type="PROSITE" id="PS50004"/>
    </source>
</evidence>
<dbReference type="Pfam" id="PF00168">
    <property type="entry name" value="C2"/>
    <property type="match status" value="2"/>
</dbReference>
<comment type="caution">
    <text evidence="5">The sequence shown here is derived from an EMBL/GenBank/DDBJ whole genome shotgun (WGS) entry which is preliminary data.</text>
</comment>
<evidence type="ECO:0000256" key="1">
    <source>
        <dbReference type="ARBA" id="ARBA00022723"/>
    </source>
</evidence>
<organism evidence="5 6">
    <name type="scientific">Lactarius akahatsu</name>
    <dbReference type="NCBI Taxonomy" id="416441"/>
    <lineage>
        <taxon>Eukaryota</taxon>
        <taxon>Fungi</taxon>
        <taxon>Dikarya</taxon>
        <taxon>Basidiomycota</taxon>
        <taxon>Agaricomycotina</taxon>
        <taxon>Agaricomycetes</taxon>
        <taxon>Russulales</taxon>
        <taxon>Russulaceae</taxon>
        <taxon>Lactarius</taxon>
    </lineage>
</organism>
<dbReference type="InterPro" id="IPR035892">
    <property type="entry name" value="C2_domain_sf"/>
</dbReference>
<protein>
    <submittedName>
        <fullName evidence="5">C2 domain-containing protein</fullName>
    </submittedName>
</protein>
<dbReference type="Gene3D" id="2.60.40.150">
    <property type="entry name" value="C2 domain"/>
    <property type="match status" value="2"/>
</dbReference>
<dbReference type="PROSITE" id="PS50004">
    <property type="entry name" value="C2"/>
    <property type="match status" value="2"/>
</dbReference>
<dbReference type="GO" id="GO:0016020">
    <property type="term" value="C:membrane"/>
    <property type="evidence" value="ECO:0007669"/>
    <property type="project" value="TreeGrafter"/>
</dbReference>
<feature type="region of interest" description="Disordered" evidence="3">
    <location>
        <begin position="1"/>
        <end position="34"/>
    </location>
</feature>
<dbReference type="PANTHER" id="PTHR45911:SF4">
    <property type="entry name" value="MULTIPLE C2 AND TRANSMEMBRANE DOMAIN-CONTAINING PROTEIN"/>
    <property type="match status" value="1"/>
</dbReference>
<dbReference type="AlphaFoldDB" id="A0AAD4Q7X7"/>
<keyword evidence="6" id="KW-1185">Reference proteome</keyword>
<keyword evidence="2" id="KW-0106">Calcium</keyword>
<dbReference type="SMART" id="SM00239">
    <property type="entry name" value="C2"/>
    <property type="match status" value="2"/>
</dbReference>
<feature type="compositionally biased region" description="Polar residues" evidence="3">
    <location>
        <begin position="15"/>
        <end position="34"/>
    </location>
</feature>
<reference evidence="5" key="1">
    <citation type="submission" date="2022-01" db="EMBL/GenBank/DDBJ databases">
        <title>Comparative genomics reveals a dynamic genome evolution in the ectomycorrhizal milk-cap (Lactarius) mushrooms.</title>
        <authorList>
            <consortium name="DOE Joint Genome Institute"/>
            <person name="Lebreton A."/>
            <person name="Tang N."/>
            <person name="Kuo A."/>
            <person name="LaButti K."/>
            <person name="Drula E."/>
            <person name="Barry K."/>
            <person name="Clum A."/>
            <person name="Lipzen A."/>
            <person name="Mousain D."/>
            <person name="Ng V."/>
            <person name="Wang R."/>
            <person name="Wang X."/>
            <person name="Dai Y."/>
            <person name="Henrissat B."/>
            <person name="Grigoriev I.V."/>
            <person name="Guerin-Laguette A."/>
            <person name="Yu F."/>
            <person name="Martin F.M."/>
        </authorList>
    </citation>
    <scope>NUCLEOTIDE SEQUENCE</scope>
    <source>
        <strain evidence="5">QP</strain>
    </source>
</reference>
<feature type="domain" description="C2" evidence="4">
    <location>
        <begin position="179"/>
        <end position="302"/>
    </location>
</feature>
<evidence type="ECO:0000313" key="6">
    <source>
        <dbReference type="Proteomes" id="UP001201163"/>
    </source>
</evidence>
<dbReference type="PANTHER" id="PTHR45911">
    <property type="entry name" value="C2 DOMAIN-CONTAINING PROTEIN"/>
    <property type="match status" value="1"/>
</dbReference>
<dbReference type="Proteomes" id="UP001201163">
    <property type="component" value="Unassembled WGS sequence"/>
</dbReference>
<dbReference type="InterPro" id="IPR000008">
    <property type="entry name" value="C2_dom"/>
</dbReference>
<feature type="domain" description="C2" evidence="4">
    <location>
        <begin position="20"/>
        <end position="144"/>
    </location>
</feature>
<keyword evidence="1" id="KW-0479">Metal-binding</keyword>
<sequence>MASSNTALKHRDSRTNTAQSSRTVTRGGNRDPSSVETPVVVLRVQVLSCHDLKAKDRSGYSDPYAIVSILGKQFYTPVCKRNLNPVYEPKDATFDFPIYVSQVNMLGTLDFAVWDKDLVRDDFLGKYSLPVHQWFRGTAFAFNDRNNLPFSVRLAPLHPTKPVYGTICFKVGLVHPPNSTSLPDFGRTYNALISHGGIVLLEICCAKDLPKWPNMTHTGWDMDPFVEVSIGEEVKRTKVIQHSRDPVWDEQLLFHVRGADLSHPIQLTVIDWDKITSHDPVGKAEINITAILERAEKKKKELNTGLYSVNFPSMVRFECFLTKISKRTWTSNPTLTFRASYQSYVTLRKQVEQGA</sequence>
<accession>A0AAD4Q7X7</accession>
<dbReference type="EMBL" id="JAKELL010000027">
    <property type="protein sequence ID" value="KAH8991225.1"/>
    <property type="molecule type" value="Genomic_DNA"/>
</dbReference>
<dbReference type="CDD" id="cd00030">
    <property type="entry name" value="C2"/>
    <property type="match status" value="1"/>
</dbReference>
<dbReference type="GO" id="GO:0005509">
    <property type="term" value="F:calcium ion binding"/>
    <property type="evidence" value="ECO:0007669"/>
    <property type="project" value="TreeGrafter"/>
</dbReference>
<evidence type="ECO:0000313" key="5">
    <source>
        <dbReference type="EMBL" id="KAH8991225.1"/>
    </source>
</evidence>
<name>A0AAD4Q7X7_9AGAM</name>
<dbReference type="SUPFAM" id="SSF49562">
    <property type="entry name" value="C2 domain (Calcium/lipid-binding domain, CaLB)"/>
    <property type="match status" value="2"/>
</dbReference>
<evidence type="ECO:0000256" key="3">
    <source>
        <dbReference type="SAM" id="MobiDB-lite"/>
    </source>
</evidence>
<gene>
    <name evidence="5" type="ORF">EDB92DRAFT_1946017</name>
</gene>
<proteinExistence type="predicted"/>
<evidence type="ECO:0000256" key="2">
    <source>
        <dbReference type="ARBA" id="ARBA00022837"/>
    </source>
</evidence>